<evidence type="ECO:0000313" key="4">
    <source>
        <dbReference type="Proteomes" id="UP000005801"/>
    </source>
</evidence>
<dbReference type="EMBL" id="ABCS01000067">
    <property type="protein sequence ID" value="EDM76347.1"/>
    <property type="molecule type" value="Genomic_DNA"/>
</dbReference>
<dbReference type="STRING" id="391625.PPSIR1_18612"/>
<accession>A6GCT1</accession>
<keyword evidence="4" id="KW-1185">Reference proteome</keyword>
<dbReference type="AlphaFoldDB" id="A6GCT1"/>
<feature type="domain" description="SHOCT" evidence="2">
    <location>
        <begin position="222"/>
        <end position="247"/>
    </location>
</feature>
<feature type="region of interest" description="Disordered" evidence="1">
    <location>
        <begin position="198"/>
        <end position="222"/>
    </location>
</feature>
<proteinExistence type="predicted"/>
<dbReference type="InterPro" id="IPR018649">
    <property type="entry name" value="SHOCT"/>
</dbReference>
<dbReference type="Proteomes" id="UP000005801">
    <property type="component" value="Unassembled WGS sequence"/>
</dbReference>
<protein>
    <recommendedName>
        <fullName evidence="2">SHOCT domain-containing protein</fullName>
    </recommendedName>
</protein>
<dbReference type="eggNOG" id="ENOG5033F88">
    <property type="taxonomic scope" value="Bacteria"/>
</dbReference>
<evidence type="ECO:0000259" key="2">
    <source>
        <dbReference type="Pfam" id="PF09851"/>
    </source>
</evidence>
<sequence>MLAGCGTTPGVQTVVDDRIAGHALLVQIEASTSESGAWGPYAHPVAGGEEGAEALAGRLDGLLGELAYARPKGKKVHPLMEVEDRQRLAAALAEGLSAAAPDERVRFVLSITDDAHTPWMTPTKRLTRGVAFVDLEGRFHLAFDLVDDRVAPDELDSPDPTLRAQSWVRLLTETGELEGRGEDGARRLWVAWPLIAPSSSAPPQAPEPEPEPETLSQPNASKLELLDELLRDGVIDREEYERRRARLVDPSPSPSETSE</sequence>
<comment type="caution">
    <text evidence="3">The sequence shown here is derived from an EMBL/GenBank/DDBJ whole genome shotgun (WGS) entry which is preliminary data.</text>
</comment>
<name>A6GCT1_9BACT</name>
<gene>
    <name evidence="3" type="ORF">PPSIR1_18612</name>
</gene>
<dbReference type="Pfam" id="PF09851">
    <property type="entry name" value="SHOCT"/>
    <property type="match status" value="1"/>
</dbReference>
<evidence type="ECO:0000256" key="1">
    <source>
        <dbReference type="SAM" id="MobiDB-lite"/>
    </source>
</evidence>
<evidence type="ECO:0000313" key="3">
    <source>
        <dbReference type="EMBL" id="EDM76347.1"/>
    </source>
</evidence>
<organism evidence="3 4">
    <name type="scientific">Plesiocystis pacifica SIR-1</name>
    <dbReference type="NCBI Taxonomy" id="391625"/>
    <lineage>
        <taxon>Bacteria</taxon>
        <taxon>Pseudomonadati</taxon>
        <taxon>Myxococcota</taxon>
        <taxon>Polyangia</taxon>
        <taxon>Nannocystales</taxon>
        <taxon>Nannocystaceae</taxon>
        <taxon>Plesiocystis</taxon>
    </lineage>
</organism>
<reference evidence="3 4" key="1">
    <citation type="submission" date="2007-06" db="EMBL/GenBank/DDBJ databases">
        <authorList>
            <person name="Shimkets L."/>
            <person name="Ferriera S."/>
            <person name="Johnson J."/>
            <person name="Kravitz S."/>
            <person name="Beeson K."/>
            <person name="Sutton G."/>
            <person name="Rogers Y.-H."/>
            <person name="Friedman R."/>
            <person name="Frazier M."/>
            <person name="Venter J.C."/>
        </authorList>
    </citation>
    <scope>NUCLEOTIDE SEQUENCE [LARGE SCALE GENOMIC DNA]</scope>
    <source>
        <strain evidence="3 4">SIR-1</strain>
    </source>
</reference>